<dbReference type="GO" id="GO:0010468">
    <property type="term" value="P:regulation of gene expression"/>
    <property type="evidence" value="ECO:0007669"/>
    <property type="project" value="InterPro"/>
</dbReference>
<keyword evidence="10" id="KW-1185">Reference proteome</keyword>
<keyword evidence="5 6" id="KW-0131">Cell cycle</keyword>
<evidence type="ECO:0000256" key="1">
    <source>
        <dbReference type="ARBA" id="ARBA00004123"/>
    </source>
</evidence>
<protein>
    <recommendedName>
        <fullName evidence="6">Nipped-B protein</fullName>
    </recommendedName>
</protein>
<dbReference type="InterPro" id="IPR024986">
    <property type="entry name" value="Nipped-B_C"/>
</dbReference>
<feature type="compositionally biased region" description="Basic residues" evidence="7">
    <location>
        <begin position="2053"/>
        <end position="2064"/>
    </location>
</feature>
<feature type="compositionally biased region" description="Acidic residues" evidence="7">
    <location>
        <begin position="2068"/>
        <end position="2081"/>
    </location>
</feature>
<dbReference type="GO" id="GO:0034087">
    <property type="term" value="P:establishment of mitotic sister chromatid cohesion"/>
    <property type="evidence" value="ECO:0007669"/>
    <property type="project" value="TreeGrafter"/>
</dbReference>
<keyword evidence="3 6" id="KW-0677">Repeat</keyword>
<dbReference type="EMBL" id="CAXITT010000363">
    <property type="protein sequence ID" value="CAL1539960.1"/>
    <property type="molecule type" value="Genomic_DNA"/>
</dbReference>
<name>A0AAV2I094_LYMST</name>
<feature type="compositionally biased region" description="Polar residues" evidence="7">
    <location>
        <begin position="243"/>
        <end position="258"/>
    </location>
</feature>
<dbReference type="CDD" id="cd23958">
    <property type="entry name" value="SCC2"/>
    <property type="match status" value="1"/>
</dbReference>
<feature type="region of interest" description="Disordered" evidence="7">
    <location>
        <begin position="792"/>
        <end position="813"/>
    </location>
</feature>
<dbReference type="SUPFAM" id="SSF48371">
    <property type="entry name" value="ARM repeat"/>
    <property type="match status" value="1"/>
</dbReference>
<dbReference type="Pfam" id="PF12830">
    <property type="entry name" value="Nipped-B_C"/>
    <property type="match status" value="1"/>
</dbReference>
<feature type="compositionally biased region" description="Acidic residues" evidence="7">
    <location>
        <begin position="1816"/>
        <end position="1826"/>
    </location>
</feature>
<comment type="subcellular location">
    <subcellularLocation>
        <location evidence="1 6">Nucleus</location>
    </subcellularLocation>
</comment>
<dbReference type="GO" id="GO:0071169">
    <property type="term" value="P:establishment of protein localization to chromatin"/>
    <property type="evidence" value="ECO:0007669"/>
    <property type="project" value="TreeGrafter"/>
</dbReference>
<comment type="similarity">
    <text evidence="2 6">Belongs to the SCC2/Nipped-B family.</text>
</comment>
<dbReference type="Proteomes" id="UP001497497">
    <property type="component" value="Unassembled WGS sequence"/>
</dbReference>
<feature type="region of interest" description="Disordered" evidence="7">
    <location>
        <begin position="371"/>
        <end position="441"/>
    </location>
</feature>
<organism evidence="9 10">
    <name type="scientific">Lymnaea stagnalis</name>
    <name type="common">Great pond snail</name>
    <name type="synonym">Helix stagnalis</name>
    <dbReference type="NCBI Taxonomy" id="6523"/>
    <lineage>
        <taxon>Eukaryota</taxon>
        <taxon>Metazoa</taxon>
        <taxon>Spiralia</taxon>
        <taxon>Lophotrochozoa</taxon>
        <taxon>Mollusca</taxon>
        <taxon>Gastropoda</taxon>
        <taxon>Heterobranchia</taxon>
        <taxon>Euthyneura</taxon>
        <taxon>Panpulmonata</taxon>
        <taxon>Hygrophila</taxon>
        <taxon>Lymnaeoidea</taxon>
        <taxon>Lymnaeidae</taxon>
        <taxon>Lymnaea</taxon>
    </lineage>
</organism>
<dbReference type="GO" id="GO:0090694">
    <property type="term" value="C:Scc2-Scc4 cohesin loading complex"/>
    <property type="evidence" value="ECO:0007669"/>
    <property type="project" value="TreeGrafter"/>
</dbReference>
<reference evidence="9 10" key="1">
    <citation type="submission" date="2024-04" db="EMBL/GenBank/DDBJ databases">
        <authorList>
            <consortium name="Genoscope - CEA"/>
            <person name="William W."/>
        </authorList>
    </citation>
    <scope>NUCLEOTIDE SEQUENCE [LARGE SCALE GENOMIC DNA]</scope>
</reference>
<feature type="compositionally biased region" description="Basic residues" evidence="7">
    <location>
        <begin position="2022"/>
        <end position="2043"/>
    </location>
</feature>
<feature type="region of interest" description="Disordered" evidence="7">
    <location>
        <begin position="1939"/>
        <end position="2081"/>
    </location>
</feature>
<feature type="compositionally biased region" description="Basic and acidic residues" evidence="7">
    <location>
        <begin position="380"/>
        <end position="394"/>
    </location>
</feature>
<evidence type="ECO:0000256" key="2">
    <source>
        <dbReference type="ARBA" id="ARBA00009252"/>
    </source>
</evidence>
<feature type="region of interest" description="Disordered" evidence="7">
    <location>
        <begin position="330"/>
        <end position="351"/>
    </location>
</feature>
<evidence type="ECO:0000313" key="10">
    <source>
        <dbReference type="Proteomes" id="UP001497497"/>
    </source>
</evidence>
<dbReference type="GO" id="GO:0003682">
    <property type="term" value="F:chromatin binding"/>
    <property type="evidence" value="ECO:0007669"/>
    <property type="project" value="TreeGrafter"/>
</dbReference>
<feature type="compositionally biased region" description="Basic and acidic residues" evidence="7">
    <location>
        <begin position="1978"/>
        <end position="1991"/>
    </location>
</feature>
<dbReference type="InterPro" id="IPR026003">
    <property type="entry name" value="Cohesin_HEAT"/>
</dbReference>
<evidence type="ECO:0000313" key="9">
    <source>
        <dbReference type="EMBL" id="CAL1539960.1"/>
    </source>
</evidence>
<dbReference type="Gene3D" id="1.25.10.10">
    <property type="entry name" value="Leucine-rich Repeat Variant"/>
    <property type="match status" value="2"/>
</dbReference>
<dbReference type="InterPro" id="IPR033031">
    <property type="entry name" value="Scc2/Nipped-B"/>
</dbReference>
<evidence type="ECO:0000259" key="8">
    <source>
        <dbReference type="Pfam" id="PF12830"/>
    </source>
</evidence>
<evidence type="ECO:0000256" key="7">
    <source>
        <dbReference type="SAM" id="MobiDB-lite"/>
    </source>
</evidence>
<keyword evidence="4 6" id="KW-0539">Nucleus</keyword>
<feature type="region of interest" description="Disordered" evidence="7">
    <location>
        <begin position="243"/>
        <end position="279"/>
    </location>
</feature>
<evidence type="ECO:0000256" key="6">
    <source>
        <dbReference type="RuleBase" id="RU364107"/>
    </source>
</evidence>
<proteinExistence type="inferred from homology"/>
<feature type="compositionally biased region" description="Polar residues" evidence="7">
    <location>
        <begin position="1993"/>
        <end position="2011"/>
    </location>
</feature>
<dbReference type="PANTHER" id="PTHR21704">
    <property type="entry name" value="NIPPED-B-LIKE PROTEIN DELANGIN SCC2-RELATED"/>
    <property type="match status" value="1"/>
</dbReference>
<dbReference type="GO" id="GO:1990414">
    <property type="term" value="P:replication-born double-strand break repair via sister chromatid exchange"/>
    <property type="evidence" value="ECO:0007669"/>
    <property type="project" value="TreeGrafter"/>
</dbReference>
<sequence>MNGETPSVPITTLAGVASLTDLLPQLPLPTPLPQTVQNKSLLYSHKIAEDARQLLASSDEGLGNQLAHALRQTNSSQIELKDTLSTNSVEGYIPSLLQTVMRKDPHIFQGNAHLDGTFFISPIQTLGNNFQQHGVMGYNNSSGIHPHAQQFSSFLQEGQRISSAPVHGSSHNNQLSGSPRHGHAQSPRYPPNVYASPSNSPYLAASAGMGHQSNSGISTSYQPNAVASPAQATAAERVLQHPFTNQASPVLSQNSTDPLSRHNRRTRNPPSIDLQYPHGLKPQEPVQKLMDVLPNRTNVHSVPVLPEPVIVLNDIGDQINTNISRLPLPPHLASPSVKNADPPYQKSKMETKKKNEPVVMLEMLDPSTLKTIQKGGSVKTDCDSDSRKRKREETNYNISRAAGPGDMSFQASRNRRSDDTYKNRAAKRRRNSVESDDASSLSEFVELEEDEEAYNARMKKKEKQNKKRLLQPVVSLEDLMDSHIFKKFNSCTDLVFDCAEDANFASLDKESDDVECPPESLISRNVLTDLCGEAAKLKAMNALSQVPPERLVKLLTILLWNVRDGCKVTPNINQEEDEEESKLWRELTMDRVMRSMDASLTALAIMTGRNMPKQVYLEDVIERIILYAKFQLHNTIYPEFDPVYKIDPKAKDGYHGSLKAKRARAGSVKHKSTITLYNKMCELVNALASLLEIQQLTDTVILQVSSLGVSTFFVENISELQLNSMKLVTTVFSRYSKHRQLILEDIFASLARLPSSKRNLRNYRLNSDESIQMVTALALQLIQCVVRLPDTNSEEEGGDQEKNKKNKSPEEGAISKSDNDVLIVTSYETAMRTGYNFLSVFLKKCTTKGEEDYRPLFENFVQDLLTTVNKPEWPASELLLSLLGRILVQQFSSKSTDMSLRVASLEYLGIVAARLRKDAVTSQLNQDVIADIVHKVSEGDDDDPAATKSKKNEQKGVTDVTERLQQAMLEYLAYNAQSESALFFAREFYIAQWFRDTTVEAEKTLKAHLNTSGEEQDEDFNETKEETSTEVMQNAEKRKAFLSSQISCYNKPLTNLKHAGSKLDYDSACLVARYLSSKRPFAQSFDIYLTQILKVLSETAVAVRTKAMKCLTAVVEADPGILARTDMQRGVHGRFLDQSTSVREAAIELVGKFILIQPDLIPNYYDMLSDRILDTGISVRKRVIRIFKDICVEHSDFPKIPEMCVKMIRRVNDEEGIKKLVNEVFQTMWFTPLGSRDKDTEKLVQKVVNITDVVAAAKDTSYEFFEQLLENLLKKDDDGNYNKAAITACKQIVDCLVENVLRIEEKSVEKSEGRTVSSRLVGCLSTLHLFSKIKPDLMVEHATTLQPYLDIKCNTQGDVMVLHYVARILELVIPLMDHPSESFLAQVEEDLVKLILKHGMMVVQSCVSCLGAVVNDVSHNYELVRDCFKKFYGVLAKLMYDNKVNKDCPTLKTRRPTLLRALFTVGLLCKHFDFDSKDMGETKVCVRETVFDVFTYFVSHDDEDVQLKALTAIGFFACRHYTFMLGPILKDLYTRLLTDDKASVKLRCQVLRNLQVYLTEEELQMSKSDAEWKKHSKKEDLKEMGDVQSGMASTVMQVYLKELMEAFFHENSQVRLTALNVVTLVLKQGLVHPVQCIPYLISMGSDIEQPIRVKADQQLQEIEKKYPGFTHMKALQGMKASYRLQKVFHSNNPIEPVRGRRFNEENQPQALNAFLYSLLRSNRSHRRGLLTSIINLFDDSARISLEEQVFIADNLAYFAYQSQDEPLFIIHQTDIIVSVTGSNLLQSFRENLPHKHRKGEQNGMDGENLPNGDANAMEEDDDDDNPESLLQKLPEQIKPLEDIMRLSQGCVLLLVLKQHLKEMYGLTEGKIHRYSPSEAAKVYEKPLNRKTLPNFEPQHTLKVLRSVYEEDKQTEEEKRQKLVEDYLEFRDLMMSIDPAEDEESGDEARNAGHATSVPGFTKSPSHQSDPGDSGGRNGEPKTMDGDAEIDRLQANSTSGISENPSSASRSPKISHFPYDHHNQHHHHSDKKKRSQHSSHRTHKLLASGGHKTPTVKKKRKKKKRQGSDDDDDSDDDPDFIG</sequence>
<feature type="region of interest" description="Disordered" evidence="7">
    <location>
        <begin position="1795"/>
        <end position="1826"/>
    </location>
</feature>
<gene>
    <name evidence="9" type="ORF">GSLYS_00013693001</name>
</gene>
<evidence type="ECO:0000256" key="4">
    <source>
        <dbReference type="ARBA" id="ARBA00023242"/>
    </source>
</evidence>
<dbReference type="PANTHER" id="PTHR21704:SF18">
    <property type="entry name" value="NIPPED-B-LIKE PROTEIN"/>
    <property type="match status" value="1"/>
</dbReference>
<feature type="compositionally biased region" description="Basic and acidic residues" evidence="7">
    <location>
        <begin position="799"/>
        <end position="810"/>
    </location>
</feature>
<feature type="region of interest" description="Disordered" evidence="7">
    <location>
        <begin position="939"/>
        <end position="959"/>
    </location>
</feature>
<dbReference type="GO" id="GO:0140588">
    <property type="term" value="P:chromatin looping"/>
    <property type="evidence" value="ECO:0007669"/>
    <property type="project" value="InterPro"/>
</dbReference>
<dbReference type="InterPro" id="IPR016024">
    <property type="entry name" value="ARM-type_fold"/>
</dbReference>
<feature type="compositionally biased region" description="Basic and acidic residues" evidence="7">
    <location>
        <begin position="950"/>
        <end position="959"/>
    </location>
</feature>
<accession>A0AAV2I094</accession>
<feature type="domain" description="Sister chromatid cohesion C-terminal" evidence="8">
    <location>
        <begin position="1592"/>
        <end position="1775"/>
    </location>
</feature>
<feature type="region of interest" description="Disordered" evidence="7">
    <location>
        <begin position="155"/>
        <end position="197"/>
    </location>
</feature>
<comment type="caution">
    <text evidence="9">The sequence shown here is derived from an EMBL/GenBank/DDBJ whole genome shotgun (WGS) entry which is preliminary data.</text>
</comment>
<dbReference type="GO" id="GO:0061775">
    <property type="term" value="F:cohesin loader activity"/>
    <property type="evidence" value="ECO:0007669"/>
    <property type="project" value="InterPro"/>
</dbReference>
<evidence type="ECO:0000256" key="3">
    <source>
        <dbReference type="ARBA" id="ARBA00022737"/>
    </source>
</evidence>
<dbReference type="Pfam" id="PF12765">
    <property type="entry name" value="Cohesin_HEAT"/>
    <property type="match status" value="1"/>
</dbReference>
<evidence type="ECO:0000256" key="5">
    <source>
        <dbReference type="ARBA" id="ARBA00023306"/>
    </source>
</evidence>
<dbReference type="InterPro" id="IPR011989">
    <property type="entry name" value="ARM-like"/>
</dbReference>